<sequence>MSHGSRVVCRVAAKFELKSPSMHSMVCGHPTTKSEFRQAEICQVWGPTLGQLPEQPAILAAFFSSS</sequence>
<comment type="caution">
    <text evidence="1">The sequence shown here is derived from an EMBL/GenBank/DDBJ whole genome shotgun (WGS) entry which is preliminary data.</text>
</comment>
<keyword evidence="2" id="KW-1185">Reference proteome</keyword>
<dbReference type="Proteomes" id="UP000324222">
    <property type="component" value="Unassembled WGS sequence"/>
</dbReference>
<protein>
    <submittedName>
        <fullName evidence="1">Uncharacterized protein</fullName>
    </submittedName>
</protein>
<evidence type="ECO:0000313" key="1">
    <source>
        <dbReference type="EMBL" id="MPC14429.1"/>
    </source>
</evidence>
<gene>
    <name evidence="1" type="ORF">E2C01_007195</name>
</gene>
<dbReference type="EMBL" id="VSRR010000351">
    <property type="protein sequence ID" value="MPC14429.1"/>
    <property type="molecule type" value="Genomic_DNA"/>
</dbReference>
<proteinExistence type="predicted"/>
<evidence type="ECO:0000313" key="2">
    <source>
        <dbReference type="Proteomes" id="UP000324222"/>
    </source>
</evidence>
<reference evidence="1 2" key="1">
    <citation type="submission" date="2019-05" db="EMBL/GenBank/DDBJ databases">
        <title>Another draft genome of Portunus trituberculatus and its Hox gene families provides insights of decapod evolution.</title>
        <authorList>
            <person name="Jeong J.-H."/>
            <person name="Song I."/>
            <person name="Kim S."/>
            <person name="Choi T."/>
            <person name="Kim D."/>
            <person name="Ryu S."/>
            <person name="Kim W."/>
        </authorList>
    </citation>
    <scope>NUCLEOTIDE SEQUENCE [LARGE SCALE GENOMIC DNA]</scope>
    <source>
        <tissue evidence="1">Muscle</tissue>
    </source>
</reference>
<name>A0A5B7CYI5_PORTR</name>
<organism evidence="1 2">
    <name type="scientific">Portunus trituberculatus</name>
    <name type="common">Swimming crab</name>
    <name type="synonym">Neptunus trituberculatus</name>
    <dbReference type="NCBI Taxonomy" id="210409"/>
    <lineage>
        <taxon>Eukaryota</taxon>
        <taxon>Metazoa</taxon>
        <taxon>Ecdysozoa</taxon>
        <taxon>Arthropoda</taxon>
        <taxon>Crustacea</taxon>
        <taxon>Multicrustacea</taxon>
        <taxon>Malacostraca</taxon>
        <taxon>Eumalacostraca</taxon>
        <taxon>Eucarida</taxon>
        <taxon>Decapoda</taxon>
        <taxon>Pleocyemata</taxon>
        <taxon>Brachyura</taxon>
        <taxon>Eubrachyura</taxon>
        <taxon>Portunoidea</taxon>
        <taxon>Portunidae</taxon>
        <taxon>Portuninae</taxon>
        <taxon>Portunus</taxon>
    </lineage>
</organism>
<accession>A0A5B7CYI5</accession>
<dbReference type="AlphaFoldDB" id="A0A5B7CYI5"/>